<feature type="compositionally biased region" description="Basic and acidic residues" evidence="1">
    <location>
        <begin position="186"/>
        <end position="197"/>
    </location>
</feature>
<evidence type="ECO:0000313" key="2">
    <source>
        <dbReference type="EMBL" id="AGZ39948.1"/>
    </source>
</evidence>
<dbReference type="EMBL" id="CP006272">
    <property type="protein sequence ID" value="AGZ39948.1"/>
    <property type="molecule type" value="Genomic_DNA"/>
</dbReference>
<protein>
    <submittedName>
        <fullName evidence="2">Uncharacterized protein</fullName>
    </submittedName>
</protein>
<evidence type="ECO:0000313" key="3">
    <source>
        <dbReference type="Proteomes" id="UP000017746"/>
    </source>
</evidence>
<gene>
    <name evidence="2" type="ORF">AFR_08295</name>
</gene>
<dbReference type="AlphaFoldDB" id="U5VSH6"/>
<reference evidence="2 3" key="1">
    <citation type="journal article" date="2014" name="J. Biotechnol.">
        <title>Complete genome sequence of the actinobacterium Actinoplanes friuliensis HAG 010964, producer of the lipopeptide antibiotic friulimycin.</title>
        <authorList>
            <person name="Ruckert C."/>
            <person name="Szczepanowski R."/>
            <person name="Albersmeier A."/>
            <person name="Goesmann A."/>
            <person name="Fischer N."/>
            <person name="Steinkamper A."/>
            <person name="Puhler A."/>
            <person name="Biener R."/>
            <person name="Schwartz D."/>
            <person name="Kalinowski J."/>
        </authorList>
    </citation>
    <scope>NUCLEOTIDE SEQUENCE [LARGE SCALE GENOMIC DNA]</scope>
    <source>
        <strain evidence="2 3">DSM 7358</strain>
    </source>
</reference>
<proteinExistence type="predicted"/>
<dbReference type="Proteomes" id="UP000017746">
    <property type="component" value="Chromosome"/>
</dbReference>
<keyword evidence="3" id="KW-1185">Reference proteome</keyword>
<feature type="compositionally biased region" description="Polar residues" evidence="1">
    <location>
        <begin position="165"/>
        <end position="176"/>
    </location>
</feature>
<evidence type="ECO:0000256" key="1">
    <source>
        <dbReference type="SAM" id="MobiDB-lite"/>
    </source>
</evidence>
<accession>U5VSH6</accession>
<organism evidence="2 3">
    <name type="scientific">Actinoplanes friuliensis DSM 7358</name>
    <dbReference type="NCBI Taxonomy" id="1246995"/>
    <lineage>
        <taxon>Bacteria</taxon>
        <taxon>Bacillati</taxon>
        <taxon>Actinomycetota</taxon>
        <taxon>Actinomycetes</taxon>
        <taxon>Micromonosporales</taxon>
        <taxon>Micromonosporaceae</taxon>
        <taxon>Actinoplanes</taxon>
    </lineage>
</organism>
<sequence>MADGALVLGEVVDAMAEASLIAGSIVGVVRNTVRDLLAEVVGTAISKALQALLVVAIPKVLAEVALLVAECTAKIAKVLERLNDAIRRWAANSPLLRRSRPASVVPWTKPSQNDVRIALPELHQVHQADHYLADSEGVSGAYKSAYRALEQPTRSSTARRPRLQSMLSQDESLQNGGATGDGLLNDEPHPPGDRPADVMRTINVR</sequence>
<name>U5VSH6_9ACTN</name>
<dbReference type="HOGENOM" id="CLU_1335171_0_0_11"/>
<feature type="region of interest" description="Disordered" evidence="1">
    <location>
        <begin position="149"/>
        <end position="205"/>
    </location>
</feature>
<dbReference type="RefSeq" id="WP_023359479.1">
    <property type="nucleotide sequence ID" value="NC_022657.1"/>
</dbReference>
<dbReference type="OrthoDB" id="4763957at2"/>
<dbReference type="KEGG" id="afs:AFR_08295"/>